<sequence length="99" mass="10915">MTEKRVELFRRSDESGTLVIDATLKSDGSLEVFFHDIGDAAEAAFGDRDYEHWVTVPSEHVGALALALVKHSWSGSTHAVSELKELCQANGIEVEEHSF</sequence>
<gene>
    <name evidence="1" type="ORF">Q9K02_03020</name>
</gene>
<dbReference type="EMBL" id="JAVAIM010000001">
    <property type="protein sequence ID" value="MDP4574111.1"/>
    <property type="molecule type" value="Genomic_DNA"/>
</dbReference>
<evidence type="ECO:0000313" key="1">
    <source>
        <dbReference type="EMBL" id="MDP4574111.1"/>
    </source>
</evidence>
<reference evidence="1 2" key="1">
    <citation type="submission" date="2023-08" db="EMBL/GenBank/DDBJ databases">
        <title>genomic of G39.</title>
        <authorList>
            <person name="Wang Y."/>
        </authorList>
    </citation>
    <scope>NUCLEOTIDE SEQUENCE [LARGE SCALE GENOMIC DNA]</scope>
    <source>
        <strain evidence="1 2">G39</strain>
    </source>
</reference>
<name>A0ABT9HLX0_9SPHN</name>
<proteinExistence type="predicted"/>
<comment type="caution">
    <text evidence="1">The sequence shown here is derived from an EMBL/GenBank/DDBJ whole genome shotgun (WGS) entry which is preliminary data.</text>
</comment>
<organism evidence="1 2">
    <name type="scientific">Qipengyuania profundimaris</name>
    <dbReference type="NCBI Taxonomy" id="3067652"/>
    <lineage>
        <taxon>Bacteria</taxon>
        <taxon>Pseudomonadati</taxon>
        <taxon>Pseudomonadota</taxon>
        <taxon>Alphaproteobacteria</taxon>
        <taxon>Sphingomonadales</taxon>
        <taxon>Erythrobacteraceae</taxon>
        <taxon>Qipengyuania</taxon>
    </lineage>
</organism>
<accession>A0ABT9HLX0</accession>
<dbReference type="RefSeq" id="WP_305931558.1">
    <property type="nucleotide sequence ID" value="NZ_JAVAIM010000001.1"/>
</dbReference>
<protein>
    <submittedName>
        <fullName evidence="1">Uncharacterized protein</fullName>
    </submittedName>
</protein>
<dbReference type="Proteomes" id="UP001240639">
    <property type="component" value="Unassembled WGS sequence"/>
</dbReference>
<keyword evidence="2" id="KW-1185">Reference proteome</keyword>
<evidence type="ECO:0000313" key="2">
    <source>
        <dbReference type="Proteomes" id="UP001240639"/>
    </source>
</evidence>